<evidence type="ECO:0000256" key="1">
    <source>
        <dbReference type="SAM" id="SignalP"/>
    </source>
</evidence>
<dbReference type="InterPro" id="IPR018392">
    <property type="entry name" value="LysM"/>
</dbReference>
<dbReference type="InterPro" id="IPR036779">
    <property type="entry name" value="LysM_dom_sf"/>
</dbReference>
<dbReference type="Proteomes" id="UP001152302">
    <property type="component" value="Unassembled WGS sequence"/>
</dbReference>
<dbReference type="AlphaFoldDB" id="A0A9X4R2N5"/>
<dbReference type="Gene3D" id="3.10.350.10">
    <property type="entry name" value="LysM domain"/>
    <property type="match status" value="1"/>
</dbReference>
<keyword evidence="1" id="KW-0732">Signal</keyword>
<sequence length="248" mass="27655">MKKVLMTIAGAGFATALFSTGAHAYTVEEGDTIEKVSTKENVSVETIKELNQHITDFNVIFTGEEIALNEEEKNTIKITERNSFFTPIQEVEVPTITQQELVQPKAISREEVPQPTQAPEIKIEEKKYYSEPIKEEQVQQQPVELKQVEQTVKVEKPQTQPQSTGGSVKDQFLAAGGTEDMWNTIVLPESSGNPNAVNPLGYRGLGQTKEAWGTGSVEEQTKGMINYAEQRYGSVNSALSFRSQNNWW</sequence>
<organism evidence="3 4">
    <name type="scientific">Staphylococcus equorum</name>
    <dbReference type="NCBI Taxonomy" id="246432"/>
    <lineage>
        <taxon>Bacteria</taxon>
        <taxon>Bacillati</taxon>
        <taxon>Bacillota</taxon>
        <taxon>Bacilli</taxon>
        <taxon>Bacillales</taxon>
        <taxon>Staphylococcaceae</taxon>
        <taxon>Staphylococcus</taxon>
    </lineage>
</organism>
<dbReference type="PROSITE" id="PS51782">
    <property type="entry name" value="LYSM"/>
    <property type="match status" value="1"/>
</dbReference>
<protein>
    <submittedName>
        <fullName evidence="3">LysM peptidoglycan-binding domain-containing protein</fullName>
    </submittedName>
</protein>
<evidence type="ECO:0000313" key="4">
    <source>
        <dbReference type="Proteomes" id="UP001152302"/>
    </source>
</evidence>
<proteinExistence type="predicted"/>
<feature type="chain" id="PRO_5040995757" evidence="1">
    <location>
        <begin position="25"/>
        <end position="248"/>
    </location>
</feature>
<reference evidence="3" key="1">
    <citation type="submission" date="2022-05" db="EMBL/GenBank/DDBJ databases">
        <title>Comparative genomics of Staphylococcus equorum isolates.</title>
        <authorList>
            <person name="Luelf R.H."/>
        </authorList>
    </citation>
    <scope>NUCLEOTIDE SEQUENCE</scope>
    <source>
        <strain evidence="3">TMW 2.2343</strain>
    </source>
</reference>
<feature type="signal peptide" evidence="1">
    <location>
        <begin position="1"/>
        <end position="24"/>
    </location>
</feature>
<dbReference type="SUPFAM" id="SSF54106">
    <property type="entry name" value="LysM domain"/>
    <property type="match status" value="1"/>
</dbReference>
<dbReference type="RefSeq" id="WP_277595825.1">
    <property type="nucleotide sequence ID" value="NZ_JAMBPX010000011.1"/>
</dbReference>
<feature type="domain" description="LysM" evidence="2">
    <location>
        <begin position="23"/>
        <end position="68"/>
    </location>
</feature>
<accession>A0A9X4R2N5</accession>
<evidence type="ECO:0000259" key="2">
    <source>
        <dbReference type="PROSITE" id="PS51782"/>
    </source>
</evidence>
<gene>
    <name evidence="3" type="ORF">M4L21_13310</name>
</gene>
<evidence type="ECO:0000313" key="3">
    <source>
        <dbReference type="EMBL" id="MDG0860306.1"/>
    </source>
</evidence>
<dbReference type="EMBL" id="JAMBPX010000011">
    <property type="protein sequence ID" value="MDG0860306.1"/>
    <property type="molecule type" value="Genomic_DNA"/>
</dbReference>
<dbReference type="SMART" id="SM00257">
    <property type="entry name" value="LysM"/>
    <property type="match status" value="1"/>
</dbReference>
<dbReference type="Pfam" id="PF01476">
    <property type="entry name" value="LysM"/>
    <property type="match status" value="1"/>
</dbReference>
<name>A0A9X4R2N5_9STAP</name>
<comment type="caution">
    <text evidence="3">The sequence shown here is derived from an EMBL/GenBank/DDBJ whole genome shotgun (WGS) entry which is preliminary data.</text>
</comment>
<dbReference type="CDD" id="cd00118">
    <property type="entry name" value="LysM"/>
    <property type="match status" value="1"/>
</dbReference>